<organism evidence="1 2">
    <name type="scientific">Quercus suber</name>
    <name type="common">Cork oak</name>
    <dbReference type="NCBI Taxonomy" id="58331"/>
    <lineage>
        <taxon>Eukaryota</taxon>
        <taxon>Viridiplantae</taxon>
        <taxon>Streptophyta</taxon>
        <taxon>Embryophyta</taxon>
        <taxon>Tracheophyta</taxon>
        <taxon>Spermatophyta</taxon>
        <taxon>Magnoliopsida</taxon>
        <taxon>eudicotyledons</taxon>
        <taxon>Gunneridae</taxon>
        <taxon>Pentapetalae</taxon>
        <taxon>rosids</taxon>
        <taxon>fabids</taxon>
        <taxon>Fagales</taxon>
        <taxon>Fagaceae</taxon>
        <taxon>Quercus</taxon>
    </lineage>
</organism>
<accession>A0AAW0L7I6</accession>
<sequence>MDELYTTLTEQCQELMAAKTLDPDTELVLDSQLNRPVRSDLHLTVHIHNMSRMPPFCDR</sequence>
<dbReference type="EMBL" id="PKMF04000151">
    <property type="protein sequence ID" value="KAK7846739.1"/>
    <property type="molecule type" value="Genomic_DNA"/>
</dbReference>
<keyword evidence="2" id="KW-1185">Reference proteome</keyword>
<name>A0AAW0L7I6_QUESU</name>
<evidence type="ECO:0000313" key="1">
    <source>
        <dbReference type="EMBL" id="KAK7846739.1"/>
    </source>
</evidence>
<gene>
    <name evidence="1" type="ORF">CFP56_007558</name>
</gene>
<protein>
    <submittedName>
        <fullName evidence="1">Uncharacterized protein</fullName>
    </submittedName>
</protein>
<dbReference type="AlphaFoldDB" id="A0AAW0L7I6"/>
<proteinExistence type="predicted"/>
<dbReference type="Proteomes" id="UP000237347">
    <property type="component" value="Unassembled WGS sequence"/>
</dbReference>
<evidence type="ECO:0000313" key="2">
    <source>
        <dbReference type="Proteomes" id="UP000237347"/>
    </source>
</evidence>
<comment type="caution">
    <text evidence="1">The sequence shown here is derived from an EMBL/GenBank/DDBJ whole genome shotgun (WGS) entry which is preliminary data.</text>
</comment>
<reference evidence="1 2" key="1">
    <citation type="journal article" date="2018" name="Sci. Data">
        <title>The draft genome sequence of cork oak.</title>
        <authorList>
            <person name="Ramos A.M."/>
            <person name="Usie A."/>
            <person name="Barbosa P."/>
            <person name="Barros P.M."/>
            <person name="Capote T."/>
            <person name="Chaves I."/>
            <person name="Simoes F."/>
            <person name="Abreu I."/>
            <person name="Carrasquinho I."/>
            <person name="Faro C."/>
            <person name="Guimaraes J.B."/>
            <person name="Mendonca D."/>
            <person name="Nobrega F."/>
            <person name="Rodrigues L."/>
            <person name="Saibo N.J.M."/>
            <person name="Varela M.C."/>
            <person name="Egas C."/>
            <person name="Matos J."/>
            <person name="Miguel C.M."/>
            <person name="Oliveira M.M."/>
            <person name="Ricardo C.P."/>
            <person name="Goncalves S."/>
        </authorList>
    </citation>
    <scope>NUCLEOTIDE SEQUENCE [LARGE SCALE GENOMIC DNA]</scope>
    <source>
        <strain evidence="2">cv. HL8</strain>
    </source>
</reference>